<protein>
    <recommendedName>
        <fullName evidence="6">Pre-rRNA-processing protein TSR2 homolog</fullName>
    </recommendedName>
</protein>
<gene>
    <name evidence="4" type="ORF">KI387_006822</name>
</gene>
<organism evidence="4 5">
    <name type="scientific">Taxus chinensis</name>
    <name type="common">Chinese yew</name>
    <name type="synonym">Taxus wallichiana var. chinensis</name>
    <dbReference type="NCBI Taxonomy" id="29808"/>
    <lineage>
        <taxon>Eukaryota</taxon>
        <taxon>Viridiplantae</taxon>
        <taxon>Streptophyta</taxon>
        <taxon>Embryophyta</taxon>
        <taxon>Tracheophyta</taxon>
        <taxon>Spermatophyta</taxon>
        <taxon>Pinopsida</taxon>
        <taxon>Pinidae</taxon>
        <taxon>Conifers II</taxon>
        <taxon>Cupressales</taxon>
        <taxon>Taxaceae</taxon>
        <taxon>Taxus</taxon>
    </lineage>
</organism>
<dbReference type="InterPro" id="IPR019398">
    <property type="entry name" value="Pre-rRNA_process_TSR2"/>
</dbReference>
<dbReference type="EMBL" id="JAHRHJ020000002">
    <property type="protein sequence ID" value="KAH9326644.1"/>
    <property type="molecule type" value="Genomic_DNA"/>
</dbReference>
<evidence type="ECO:0000256" key="3">
    <source>
        <dbReference type="SAM" id="MobiDB-lite"/>
    </source>
</evidence>
<evidence type="ECO:0000313" key="5">
    <source>
        <dbReference type="Proteomes" id="UP000824469"/>
    </source>
</evidence>
<evidence type="ECO:0000256" key="2">
    <source>
        <dbReference type="ARBA" id="ARBA00022552"/>
    </source>
</evidence>
<accession>A0AA38LJU2</accession>
<dbReference type="AlphaFoldDB" id="A0AA38LJU2"/>
<dbReference type="PANTHER" id="PTHR21250">
    <property type="entry name" value="PRE-RRNA-PROCESSING PROTEIN TSR2 HOMOLOG"/>
    <property type="match status" value="1"/>
</dbReference>
<comment type="similarity">
    <text evidence="1">Belongs to the TSR2 family.</text>
</comment>
<keyword evidence="5" id="KW-1185">Reference proteome</keyword>
<comment type="caution">
    <text evidence="4">The sequence shown here is derived from an EMBL/GenBank/DDBJ whole genome shotgun (WGS) entry which is preliminary data.</text>
</comment>
<name>A0AA38LJU2_TAXCH</name>
<evidence type="ECO:0008006" key="6">
    <source>
        <dbReference type="Google" id="ProtNLM"/>
    </source>
</evidence>
<feature type="non-terminal residue" evidence="4">
    <location>
        <position position="1"/>
    </location>
</feature>
<dbReference type="Pfam" id="PF10273">
    <property type="entry name" value="WGG"/>
    <property type="match status" value="1"/>
</dbReference>
<evidence type="ECO:0000313" key="4">
    <source>
        <dbReference type="EMBL" id="KAH9326644.1"/>
    </source>
</evidence>
<dbReference type="Proteomes" id="UP000824469">
    <property type="component" value="Unassembled WGS sequence"/>
</dbReference>
<feature type="compositionally biased region" description="Polar residues" evidence="3">
    <location>
        <begin position="108"/>
        <end position="120"/>
    </location>
</feature>
<evidence type="ECO:0000256" key="1">
    <source>
        <dbReference type="ARBA" id="ARBA00006524"/>
    </source>
</evidence>
<proteinExistence type="inferred from homology"/>
<feature type="compositionally biased region" description="Basic residues" evidence="3">
    <location>
        <begin position="179"/>
        <end position="188"/>
    </location>
</feature>
<dbReference type="GO" id="GO:0006364">
    <property type="term" value="P:rRNA processing"/>
    <property type="evidence" value="ECO:0007669"/>
    <property type="project" value="UniProtKB-KW"/>
</dbReference>
<feature type="compositionally biased region" description="Acidic residues" evidence="3">
    <location>
        <begin position="125"/>
        <end position="145"/>
    </location>
</feature>
<dbReference type="OMA" id="LAKDEWF"/>
<sequence length="188" mass="20712">GLSKLEEGVGLVLSRWTALQMAVQNEWGGRSSAVKAHQLAADIVAWLVHPTLPRYIDELEEMLDENMLLSFNTEIEDGSLEEVAEQLMLLHEECLHGNYDTISKLQMSQPTVQSVSQSKKLSGDGSEDESSGEEGEPASEMDIDSESNQQAATIDKLETSKADKLTENEIADGWSVVPSRRKKGQHKS</sequence>
<reference evidence="4 5" key="1">
    <citation type="journal article" date="2021" name="Nat. Plants">
        <title>The Taxus genome provides insights into paclitaxel biosynthesis.</title>
        <authorList>
            <person name="Xiong X."/>
            <person name="Gou J."/>
            <person name="Liao Q."/>
            <person name="Li Y."/>
            <person name="Zhou Q."/>
            <person name="Bi G."/>
            <person name="Li C."/>
            <person name="Du R."/>
            <person name="Wang X."/>
            <person name="Sun T."/>
            <person name="Guo L."/>
            <person name="Liang H."/>
            <person name="Lu P."/>
            <person name="Wu Y."/>
            <person name="Zhang Z."/>
            <person name="Ro D.K."/>
            <person name="Shang Y."/>
            <person name="Huang S."/>
            <person name="Yan J."/>
        </authorList>
    </citation>
    <scope>NUCLEOTIDE SEQUENCE [LARGE SCALE GENOMIC DNA]</scope>
    <source>
        <strain evidence="4">Ta-2019</strain>
    </source>
</reference>
<keyword evidence="2" id="KW-0698">rRNA processing</keyword>
<feature type="compositionally biased region" description="Basic and acidic residues" evidence="3">
    <location>
        <begin position="155"/>
        <end position="167"/>
    </location>
</feature>
<feature type="region of interest" description="Disordered" evidence="3">
    <location>
        <begin position="108"/>
        <end position="188"/>
    </location>
</feature>